<gene>
    <name evidence="6" type="ORF">JF539_07870</name>
</gene>
<name>A0A939ECW6_9HYPH</name>
<dbReference type="Pfam" id="PF02826">
    <property type="entry name" value="2-Hacid_dh_C"/>
    <property type="match status" value="1"/>
</dbReference>
<dbReference type="RefSeq" id="WP_207139752.1">
    <property type="nucleotide sequence ID" value="NZ_JAEKJZ010000001.1"/>
</dbReference>
<dbReference type="GO" id="GO:0030267">
    <property type="term" value="F:glyoxylate reductase (NADPH) activity"/>
    <property type="evidence" value="ECO:0007669"/>
    <property type="project" value="TreeGrafter"/>
</dbReference>
<feature type="domain" description="D-isomer specific 2-hydroxyacid dehydrogenase catalytic" evidence="4">
    <location>
        <begin position="12"/>
        <end position="313"/>
    </location>
</feature>
<dbReference type="GO" id="GO:0008465">
    <property type="term" value="F:hydroxypyruvate reductase (NADH) activity"/>
    <property type="evidence" value="ECO:0007669"/>
    <property type="project" value="TreeGrafter"/>
</dbReference>
<dbReference type="SUPFAM" id="SSF51735">
    <property type="entry name" value="NAD(P)-binding Rossmann-fold domains"/>
    <property type="match status" value="1"/>
</dbReference>
<protein>
    <submittedName>
        <fullName evidence="6">Hydroxyacid dehydrogenase</fullName>
    </submittedName>
</protein>
<dbReference type="PROSITE" id="PS00065">
    <property type="entry name" value="D_2_HYDROXYACID_DH_1"/>
    <property type="match status" value="1"/>
</dbReference>
<evidence type="ECO:0000256" key="3">
    <source>
        <dbReference type="RuleBase" id="RU003719"/>
    </source>
</evidence>
<evidence type="ECO:0000313" key="6">
    <source>
        <dbReference type="EMBL" id="MBN9670252.1"/>
    </source>
</evidence>
<evidence type="ECO:0000259" key="4">
    <source>
        <dbReference type="Pfam" id="PF00389"/>
    </source>
</evidence>
<organism evidence="6 7">
    <name type="scientific">Roseibium aggregatum</name>
    <dbReference type="NCBI Taxonomy" id="187304"/>
    <lineage>
        <taxon>Bacteria</taxon>
        <taxon>Pseudomonadati</taxon>
        <taxon>Pseudomonadota</taxon>
        <taxon>Alphaproteobacteria</taxon>
        <taxon>Hyphomicrobiales</taxon>
        <taxon>Stappiaceae</taxon>
        <taxon>Roseibium</taxon>
    </lineage>
</organism>
<dbReference type="InterPro" id="IPR006140">
    <property type="entry name" value="D-isomer_DH_NAD-bd"/>
</dbReference>
<dbReference type="EMBL" id="JAEKJZ010000001">
    <property type="protein sequence ID" value="MBN9670252.1"/>
    <property type="molecule type" value="Genomic_DNA"/>
</dbReference>
<accession>A0A939ECW6</accession>
<evidence type="ECO:0000259" key="5">
    <source>
        <dbReference type="Pfam" id="PF02826"/>
    </source>
</evidence>
<comment type="caution">
    <text evidence="6">The sequence shown here is derived from an EMBL/GenBank/DDBJ whole genome shotgun (WGS) entry which is preliminary data.</text>
</comment>
<reference evidence="6" key="1">
    <citation type="submission" date="2020-12" db="EMBL/GenBank/DDBJ databases">
        <title>Oil enriched cultivation method for isolating marine PHA-producing bacteria.</title>
        <authorList>
            <person name="Zheng W."/>
            <person name="Yu S."/>
            <person name="Huang Y."/>
        </authorList>
    </citation>
    <scope>NUCLEOTIDE SEQUENCE</scope>
    <source>
        <strain evidence="6">SY-2-12</strain>
    </source>
</reference>
<evidence type="ECO:0000256" key="2">
    <source>
        <dbReference type="ARBA" id="ARBA00023002"/>
    </source>
</evidence>
<dbReference type="PANTHER" id="PTHR10996">
    <property type="entry name" value="2-HYDROXYACID DEHYDROGENASE-RELATED"/>
    <property type="match status" value="1"/>
</dbReference>
<dbReference type="CDD" id="cd12157">
    <property type="entry name" value="PTDH"/>
    <property type="match status" value="1"/>
</dbReference>
<dbReference type="GO" id="GO:0005829">
    <property type="term" value="C:cytosol"/>
    <property type="evidence" value="ECO:0007669"/>
    <property type="project" value="TreeGrafter"/>
</dbReference>
<dbReference type="InterPro" id="IPR006139">
    <property type="entry name" value="D-isomer_2_OHA_DH_cat_dom"/>
</dbReference>
<comment type="similarity">
    <text evidence="1 3">Belongs to the D-isomer specific 2-hydroxyacid dehydrogenase family.</text>
</comment>
<dbReference type="Gene3D" id="3.40.50.720">
    <property type="entry name" value="NAD(P)-binding Rossmann-like Domain"/>
    <property type="match status" value="2"/>
</dbReference>
<dbReference type="InterPro" id="IPR036291">
    <property type="entry name" value="NAD(P)-bd_dom_sf"/>
</dbReference>
<dbReference type="Proteomes" id="UP000664096">
    <property type="component" value="Unassembled WGS sequence"/>
</dbReference>
<dbReference type="Pfam" id="PF00389">
    <property type="entry name" value="2-Hacid_dh"/>
    <property type="match status" value="1"/>
</dbReference>
<evidence type="ECO:0000313" key="7">
    <source>
        <dbReference type="Proteomes" id="UP000664096"/>
    </source>
</evidence>
<dbReference type="InterPro" id="IPR029753">
    <property type="entry name" value="D-isomer_DH_CS"/>
</dbReference>
<sequence length="320" mass="34734">MSGKTLVTNWVHSEVLDLLATLGPVDANERREPWPRDDLLRRAKDAEAILAFMTDYIDAQFLDACPKLRIIACALKGADNFDADACKARGIKLTIVPDLLTVPTAELAIGLMIALGRNILIGDNTIRKQPYEGWRPVLYGSGLDGADVGIIGMGAVGQAIAHRLRSFRCRLLYCDSSPAPPDREDMLGLLRCDFPELIARSDFLVLALPLTSTTKHLIDAVALSKVKSGAFLINPARGSLVDEAAVANALESGRLGGYAADVFETEDWAHPDRPSGVNSRLLANPRTVLTPHIGSAVDRVRRDIALAAAREIVTYRSECR</sequence>
<dbReference type="SUPFAM" id="SSF52283">
    <property type="entry name" value="Formate/glycerate dehydrogenase catalytic domain-like"/>
    <property type="match status" value="1"/>
</dbReference>
<dbReference type="InterPro" id="IPR050223">
    <property type="entry name" value="D-isomer_2-hydroxyacid_DH"/>
</dbReference>
<dbReference type="PANTHER" id="PTHR10996:SF257">
    <property type="entry name" value="GLYOXYLATE REDUCTASE 1"/>
    <property type="match status" value="1"/>
</dbReference>
<dbReference type="GO" id="GO:0051287">
    <property type="term" value="F:NAD binding"/>
    <property type="evidence" value="ECO:0007669"/>
    <property type="project" value="InterPro"/>
</dbReference>
<dbReference type="AlphaFoldDB" id="A0A939ECW6"/>
<dbReference type="InterPro" id="IPR029752">
    <property type="entry name" value="D-isomer_DH_CS1"/>
</dbReference>
<feature type="domain" description="D-isomer specific 2-hydroxyacid dehydrogenase NAD-binding" evidence="5">
    <location>
        <begin position="109"/>
        <end position="294"/>
    </location>
</feature>
<evidence type="ECO:0000256" key="1">
    <source>
        <dbReference type="ARBA" id="ARBA00005854"/>
    </source>
</evidence>
<keyword evidence="2 3" id="KW-0560">Oxidoreductase</keyword>
<proteinExistence type="inferred from homology"/>
<dbReference type="PROSITE" id="PS00671">
    <property type="entry name" value="D_2_HYDROXYACID_DH_3"/>
    <property type="match status" value="1"/>
</dbReference>